<dbReference type="InterPro" id="IPR046796">
    <property type="entry name" value="Transposase_32_dom"/>
</dbReference>
<dbReference type="Proteomes" id="UP000824120">
    <property type="component" value="Chromosome 9"/>
</dbReference>
<sequence length="514" mass="56839">MSGKGKGKNQVVTSLSSDDSLGFDSIYVTSSGLRMKKLREMHYKPVQDPLARLTTPPPPTQPPATWAPQISICIHSSYLTSHSSRNGLHASSGTSNDLCTPIIPPPRLLNRFKGDGARTILEETLLFVQGLGDKYRNFTRSQGPYIPSWVREFFIAYGELVHKRKKKANKFRPVKLVMVRGKEVESNNEYINISLDDLKGWLAPLISDTTSRGGSGSTIMLSQNEFILCHLKAACLGSIMYRRRINLGLLISPEMAMRASQKLASLPFPILITELCRRARVPRDAVRDIEVPGVSSSSSQPVRITQAMILKMGNLAYSAAVRVIKLERSIPWMIDSAILVVLTPLRVYVDDLATRVITCESRHWMTFEVSNLNVEVVDLRKDVDYLKSIDFTSMIQGTDDKDAHEFSGIPPDTPEAIQRDGTTSEESDAEINEEQIVVNNDEIRESQEESIFRYFPDLVETTVQPVIQTSPTETSTTTPSGSGTSIPPAVTPGTDAHIQSTTLGTEAQIDGETA</sequence>
<dbReference type="OrthoDB" id="1306244at2759"/>
<organism evidence="3 4">
    <name type="scientific">Solanum commersonii</name>
    <name type="common">Commerson's wild potato</name>
    <name type="synonym">Commerson's nightshade</name>
    <dbReference type="NCBI Taxonomy" id="4109"/>
    <lineage>
        <taxon>Eukaryota</taxon>
        <taxon>Viridiplantae</taxon>
        <taxon>Streptophyta</taxon>
        <taxon>Embryophyta</taxon>
        <taxon>Tracheophyta</taxon>
        <taxon>Spermatophyta</taxon>
        <taxon>Magnoliopsida</taxon>
        <taxon>eudicotyledons</taxon>
        <taxon>Gunneridae</taxon>
        <taxon>Pentapetalae</taxon>
        <taxon>asterids</taxon>
        <taxon>lamiids</taxon>
        <taxon>Solanales</taxon>
        <taxon>Solanaceae</taxon>
        <taxon>Solanoideae</taxon>
        <taxon>Solaneae</taxon>
        <taxon>Solanum</taxon>
    </lineage>
</organism>
<keyword evidence="4" id="KW-1185">Reference proteome</keyword>
<protein>
    <recommendedName>
        <fullName evidence="2">Putative plant transposon protein domain-containing protein</fullName>
    </recommendedName>
</protein>
<dbReference type="PANTHER" id="PTHR33180">
    <property type="entry name" value="PHOTOSYSTEM II CP43 REACTION CENTER PROTEIN"/>
    <property type="match status" value="1"/>
</dbReference>
<dbReference type="Pfam" id="PF20167">
    <property type="entry name" value="Transposase_32"/>
    <property type="match status" value="1"/>
</dbReference>
<reference evidence="3 4" key="1">
    <citation type="submission" date="2020-09" db="EMBL/GenBank/DDBJ databases">
        <title>De no assembly of potato wild relative species, Solanum commersonii.</title>
        <authorList>
            <person name="Cho K."/>
        </authorList>
    </citation>
    <scope>NUCLEOTIDE SEQUENCE [LARGE SCALE GENOMIC DNA]</scope>
    <source>
        <strain evidence="3">LZ3.2</strain>
        <tissue evidence="3">Leaf</tissue>
    </source>
</reference>
<dbReference type="AlphaFoldDB" id="A0A9J5XCJ6"/>
<evidence type="ECO:0000313" key="4">
    <source>
        <dbReference type="Proteomes" id="UP000824120"/>
    </source>
</evidence>
<name>A0A9J5XCJ6_SOLCO</name>
<evidence type="ECO:0000259" key="2">
    <source>
        <dbReference type="Pfam" id="PF20167"/>
    </source>
</evidence>
<feature type="region of interest" description="Disordered" evidence="1">
    <location>
        <begin position="464"/>
        <end position="514"/>
    </location>
</feature>
<evidence type="ECO:0000256" key="1">
    <source>
        <dbReference type="SAM" id="MobiDB-lite"/>
    </source>
</evidence>
<dbReference type="PANTHER" id="PTHR33180:SF31">
    <property type="entry name" value="POLYPROTEIN PROTEIN"/>
    <property type="match status" value="1"/>
</dbReference>
<evidence type="ECO:0000313" key="3">
    <source>
        <dbReference type="EMBL" id="KAG5585319.1"/>
    </source>
</evidence>
<accession>A0A9J5XCJ6</accession>
<feature type="domain" description="Putative plant transposon protein" evidence="2">
    <location>
        <begin position="137"/>
        <end position="282"/>
    </location>
</feature>
<gene>
    <name evidence="3" type="ORF">H5410_045753</name>
</gene>
<proteinExistence type="predicted"/>
<feature type="compositionally biased region" description="Low complexity" evidence="1">
    <location>
        <begin position="469"/>
        <end position="485"/>
    </location>
</feature>
<comment type="caution">
    <text evidence="3">The sequence shown here is derived from an EMBL/GenBank/DDBJ whole genome shotgun (WGS) entry which is preliminary data.</text>
</comment>
<feature type="region of interest" description="Disordered" evidence="1">
    <location>
        <begin position="400"/>
        <end position="429"/>
    </location>
</feature>
<dbReference type="EMBL" id="JACXVP010000009">
    <property type="protein sequence ID" value="KAG5585319.1"/>
    <property type="molecule type" value="Genomic_DNA"/>
</dbReference>